<keyword evidence="6" id="KW-0804">Transcription</keyword>
<dbReference type="GO" id="GO:0042796">
    <property type="term" value="P:snRNA transcription by RNA polymerase III"/>
    <property type="evidence" value="ECO:0007669"/>
    <property type="project" value="TreeGrafter"/>
</dbReference>
<evidence type="ECO:0000256" key="6">
    <source>
        <dbReference type="ARBA" id="ARBA00023163"/>
    </source>
</evidence>
<evidence type="ECO:0000313" key="12">
    <source>
        <dbReference type="Proteomes" id="UP000729913"/>
    </source>
</evidence>
<dbReference type="Pfam" id="PF12251">
    <property type="entry name" value="SNAPC3"/>
    <property type="match status" value="1"/>
</dbReference>
<comment type="subunit">
    <text evidence="9">Part of the SNAPc complex composed of 5 subunits: SNAPC1, SNAPC2, SNAPC3, SNAPC4 and SNAPC5. SNAPC3 interacts with SNAPC1.</text>
</comment>
<dbReference type="GO" id="GO:0001046">
    <property type="term" value="F:core promoter sequence-specific DNA binding"/>
    <property type="evidence" value="ECO:0007669"/>
    <property type="project" value="TreeGrafter"/>
</dbReference>
<keyword evidence="7" id="KW-0539">Nucleus</keyword>
<dbReference type="GO" id="GO:0001006">
    <property type="term" value="F:RNA polymerase III type 3 promoter sequence-specific DNA binding"/>
    <property type="evidence" value="ECO:0007669"/>
    <property type="project" value="TreeGrafter"/>
</dbReference>
<keyword evidence="5" id="KW-0238">DNA-binding</keyword>
<organism evidence="11 12">
    <name type="scientific">Cotesia typhae</name>
    <dbReference type="NCBI Taxonomy" id="2053667"/>
    <lineage>
        <taxon>Eukaryota</taxon>
        <taxon>Metazoa</taxon>
        <taxon>Ecdysozoa</taxon>
        <taxon>Arthropoda</taxon>
        <taxon>Hexapoda</taxon>
        <taxon>Insecta</taxon>
        <taxon>Pterygota</taxon>
        <taxon>Neoptera</taxon>
        <taxon>Endopterygota</taxon>
        <taxon>Hymenoptera</taxon>
        <taxon>Apocrita</taxon>
        <taxon>Ichneumonoidea</taxon>
        <taxon>Braconidae</taxon>
        <taxon>Microgastrinae</taxon>
        <taxon>Cotesia</taxon>
    </lineage>
</organism>
<reference evidence="11" key="1">
    <citation type="submission" date="2020-03" db="EMBL/GenBank/DDBJ databases">
        <authorList>
            <person name="Chebbi M.A."/>
            <person name="Drezen J.M."/>
        </authorList>
    </citation>
    <scope>NUCLEOTIDE SEQUENCE</scope>
    <source>
        <tissue evidence="11">Whole body</tissue>
    </source>
</reference>
<proteinExistence type="inferred from homology"/>
<comment type="subcellular location">
    <subcellularLocation>
        <location evidence="1">Nucleus</location>
    </subcellularLocation>
</comment>
<evidence type="ECO:0000256" key="2">
    <source>
        <dbReference type="ARBA" id="ARBA00010410"/>
    </source>
</evidence>
<dbReference type="PANTHER" id="PTHR13421:SF16">
    <property type="entry name" value="SNRNA-ACTIVATING PROTEIN COMPLEX SUBUNIT 3"/>
    <property type="match status" value="1"/>
</dbReference>
<dbReference type="OrthoDB" id="46583at2759"/>
<dbReference type="Proteomes" id="UP000729913">
    <property type="component" value="Unassembled WGS sequence"/>
</dbReference>
<evidence type="ECO:0000256" key="8">
    <source>
        <dbReference type="ARBA" id="ARBA00025193"/>
    </source>
</evidence>
<dbReference type="GO" id="GO:0003681">
    <property type="term" value="F:bent DNA binding"/>
    <property type="evidence" value="ECO:0007669"/>
    <property type="project" value="TreeGrafter"/>
</dbReference>
<comment type="similarity">
    <text evidence="2">Belongs to the SNAPC3/SRD2 family.</text>
</comment>
<evidence type="ECO:0000256" key="10">
    <source>
        <dbReference type="ARBA" id="ARBA00029606"/>
    </source>
</evidence>
<dbReference type="InterPro" id="IPR022042">
    <property type="entry name" value="snRNA-activating_su3"/>
</dbReference>
<keyword evidence="4" id="KW-0805">Transcription regulation</keyword>
<dbReference type="AlphaFoldDB" id="A0A8J5UU37"/>
<gene>
    <name evidence="11" type="ORF">G9C98_003877</name>
</gene>
<dbReference type="GO" id="GO:0000978">
    <property type="term" value="F:RNA polymerase II cis-regulatory region sequence-specific DNA binding"/>
    <property type="evidence" value="ECO:0007669"/>
    <property type="project" value="TreeGrafter"/>
</dbReference>
<dbReference type="GO" id="GO:0042795">
    <property type="term" value="P:snRNA transcription by RNA polymerase II"/>
    <property type="evidence" value="ECO:0007669"/>
    <property type="project" value="TreeGrafter"/>
</dbReference>
<evidence type="ECO:0000256" key="4">
    <source>
        <dbReference type="ARBA" id="ARBA00023015"/>
    </source>
</evidence>
<evidence type="ECO:0000313" key="11">
    <source>
        <dbReference type="EMBL" id="KAG8036555.1"/>
    </source>
</evidence>
<reference evidence="11" key="2">
    <citation type="submission" date="2021-04" db="EMBL/GenBank/DDBJ databases">
        <title>Genome-wide patterns of bracovirus chromosomal integration into multiple host tissues during parasitism.</title>
        <authorList>
            <person name="Chebbi M.A.C."/>
        </authorList>
    </citation>
    <scope>NUCLEOTIDE SEQUENCE</scope>
    <source>
        <tissue evidence="11">Whole body</tissue>
    </source>
</reference>
<dbReference type="EMBL" id="JAAOIC020000048">
    <property type="protein sequence ID" value="KAG8036555.1"/>
    <property type="molecule type" value="Genomic_DNA"/>
</dbReference>
<evidence type="ECO:0000256" key="7">
    <source>
        <dbReference type="ARBA" id="ARBA00023242"/>
    </source>
</evidence>
<sequence length="374" mass="44110">MEHIYQSYTANASSKLNIAEYFNQFERANKQLYTKIPMNKAQLTDLYDSVSINKLDVDEEPAVTGHRRMSPKHEAKKIVNDTDLQTLKLLKEKYMEYLPKIFRPSLKYQSELIVRYNEPIMSGPGAVPGKNMIIFIRVYNPFDYHKKEYPIRRQRISLMHLIGVLDCQTLADLRDKIHCISDLSLSRESSDNPQEYSEVSNRDLYKSSFFYIENTFYNDTRDPTNHDNSLPIREWAEKRNLGPFNIAKMEDTTLGSLVVKFGYPWVYQHQGNCEHLIVFSDARFVARDDDLAIANYPRIYRAKPSKQPSCMICERIVQWVTFDSDRVPHDSFFFCDKCFLSFNYKDNKKIGNFKAYRWPYDPELMKMINNFKSE</sequence>
<dbReference type="GO" id="GO:0005634">
    <property type="term" value="C:nucleus"/>
    <property type="evidence" value="ECO:0007669"/>
    <property type="project" value="UniProtKB-SubCell"/>
</dbReference>
<name>A0A8J5UU37_9HYME</name>
<accession>A0A8J5UU37</accession>
<dbReference type="GO" id="GO:0019185">
    <property type="term" value="C:snRNA-activating protein complex"/>
    <property type="evidence" value="ECO:0007669"/>
    <property type="project" value="TreeGrafter"/>
</dbReference>
<comment type="caution">
    <text evidence="11">The sequence shown here is derived from an EMBL/GenBank/DDBJ whole genome shotgun (WGS) entry which is preliminary data.</text>
</comment>
<evidence type="ECO:0000256" key="5">
    <source>
        <dbReference type="ARBA" id="ARBA00023125"/>
    </source>
</evidence>
<evidence type="ECO:0000256" key="9">
    <source>
        <dbReference type="ARBA" id="ARBA00025958"/>
    </source>
</evidence>
<comment type="function">
    <text evidence="8">Part of the SNAPc complex required for the transcription of both RNA polymerase II and III small-nuclear RNA genes. Binds to the proximal sequence element (PSE), a non-TATA-box basal promoter element common to these 2 types of genes. Recruits TBP and BRF2 to the U6 snRNA TATA box.</text>
</comment>
<keyword evidence="12" id="KW-1185">Reference proteome</keyword>
<evidence type="ECO:0000256" key="3">
    <source>
        <dbReference type="ARBA" id="ARBA00013634"/>
    </source>
</evidence>
<dbReference type="PANTHER" id="PTHR13421">
    <property type="entry name" value="SNRNA-ACTIVATING PROTEIN COMPLEX SUBUNIT 3"/>
    <property type="match status" value="1"/>
</dbReference>
<protein>
    <recommendedName>
        <fullName evidence="3">snRNA-activating protein complex subunit 3</fullName>
    </recommendedName>
    <alternativeName>
        <fullName evidence="10">Small nuclear RNA-activating complex polypeptide 3</fullName>
    </alternativeName>
</protein>
<evidence type="ECO:0000256" key="1">
    <source>
        <dbReference type="ARBA" id="ARBA00004123"/>
    </source>
</evidence>